<proteinExistence type="predicted"/>
<comment type="caution">
    <text evidence="7">The sequence shown here is derived from an EMBL/GenBank/DDBJ whole genome shotgun (WGS) entry which is preliminary data.</text>
</comment>
<reference evidence="7" key="1">
    <citation type="submission" date="2023-01" db="EMBL/GenBank/DDBJ databases">
        <title>Genome assembly of the deep-sea coral Lophelia pertusa.</title>
        <authorList>
            <person name="Herrera S."/>
            <person name="Cordes E."/>
        </authorList>
    </citation>
    <scope>NUCLEOTIDE SEQUENCE</scope>
    <source>
        <strain evidence="7">USNM1676648</strain>
        <tissue evidence="7">Polyp</tissue>
    </source>
</reference>
<keyword evidence="4" id="KW-0812">Transmembrane</keyword>
<sequence>MDLYVAGIALSVDEISDLIRGKLLPPVINNKQKEINGCDVNLTWSPPSPQGTRCRTTMYIIYFREIETRTWYQISTKKVTETFFVLPLKCDTEYEIAVSARDGNKRESNKSNTWQVKTNSGVTDVIYAGIIAGSVVLVVMIIVGSICHRKRKKEIKHRALVSKRSKSNIIPLLQLEVPPERVTFMEELGRGAFGKVHKGVLRELPRVEVFFKPKEQRVERNEGKVVAIKVLLADEEGKEQFLQEIEFMKQLGSHRNVLSMLGCWVKSKPIMLILEYVPHGDLLQWLRNKRQKIKFKNDIDGDVFEELVHLSSNACTGSGASKLEDSKEDSPEETVKVQEIEEVNIKDRREEKTAEVEDDEVNTTATHVFTDKSMHFASEETEPLIRREDSAIEARFSKKPKNVLDTCESDGTKSDVLIKGLTTQSRDGDEMNGYKGREEKSKDKEEKGARIKGNDDQEFHVVRPWLVSKEMEPLLSDAEDEIWVQGSQQVPGHQHISCQTKPMTGEVKNEVPVTERGHVTRREEVHVPSEAKDEKEESLEKSTIPCNGEDPEVKITIQAPNEQHDGDNDAAAAAAADDDDDGSDDGDDLSSNDLLCSAWQIAQGMDLDPFV</sequence>
<evidence type="ECO:0000259" key="5">
    <source>
        <dbReference type="PROSITE" id="PS50011"/>
    </source>
</evidence>
<feature type="compositionally biased region" description="Basic and acidic residues" evidence="3">
    <location>
        <begin position="322"/>
        <end position="336"/>
    </location>
</feature>
<keyword evidence="4" id="KW-0472">Membrane</keyword>
<feature type="transmembrane region" description="Helical" evidence="4">
    <location>
        <begin position="125"/>
        <end position="147"/>
    </location>
</feature>
<dbReference type="GO" id="GO:0043235">
    <property type="term" value="C:receptor complex"/>
    <property type="evidence" value="ECO:0007669"/>
    <property type="project" value="TreeGrafter"/>
</dbReference>
<evidence type="ECO:0000259" key="6">
    <source>
        <dbReference type="PROSITE" id="PS50853"/>
    </source>
</evidence>
<dbReference type="InterPro" id="IPR003961">
    <property type="entry name" value="FN3_dom"/>
</dbReference>
<comment type="subcellular location">
    <subcellularLocation>
        <location evidence="1">Membrane</location>
        <topology evidence="1">Single-pass membrane protein</topology>
    </subcellularLocation>
</comment>
<dbReference type="SMART" id="SM00060">
    <property type="entry name" value="FN3"/>
    <property type="match status" value="1"/>
</dbReference>
<dbReference type="OrthoDB" id="5981892at2759"/>
<evidence type="ECO:0000256" key="2">
    <source>
        <dbReference type="ARBA" id="ARBA00023180"/>
    </source>
</evidence>
<dbReference type="Gene3D" id="3.30.200.20">
    <property type="entry name" value="Phosphorylase Kinase, domain 1"/>
    <property type="match status" value="1"/>
</dbReference>
<organism evidence="7 8">
    <name type="scientific">Desmophyllum pertusum</name>
    <dbReference type="NCBI Taxonomy" id="174260"/>
    <lineage>
        <taxon>Eukaryota</taxon>
        <taxon>Metazoa</taxon>
        <taxon>Cnidaria</taxon>
        <taxon>Anthozoa</taxon>
        <taxon>Hexacorallia</taxon>
        <taxon>Scleractinia</taxon>
        <taxon>Caryophylliina</taxon>
        <taxon>Caryophylliidae</taxon>
        <taxon>Desmophyllum</taxon>
    </lineage>
</organism>
<dbReference type="PANTHER" id="PTHR24416">
    <property type="entry name" value="TYROSINE-PROTEIN KINASE RECEPTOR"/>
    <property type="match status" value="1"/>
</dbReference>
<dbReference type="GO" id="GO:0007169">
    <property type="term" value="P:cell surface receptor protein tyrosine kinase signaling pathway"/>
    <property type="evidence" value="ECO:0007669"/>
    <property type="project" value="TreeGrafter"/>
</dbReference>
<evidence type="ECO:0008006" key="9">
    <source>
        <dbReference type="Google" id="ProtNLM"/>
    </source>
</evidence>
<protein>
    <recommendedName>
        <fullName evidence="9">Receptor protein-tyrosine kinase</fullName>
    </recommendedName>
</protein>
<keyword evidence="4" id="KW-1133">Transmembrane helix</keyword>
<feature type="compositionally biased region" description="Basic and acidic residues" evidence="3">
    <location>
        <begin position="435"/>
        <end position="455"/>
    </location>
</feature>
<dbReference type="SUPFAM" id="SSF49265">
    <property type="entry name" value="Fibronectin type III"/>
    <property type="match status" value="1"/>
</dbReference>
<dbReference type="GO" id="GO:0005886">
    <property type="term" value="C:plasma membrane"/>
    <property type="evidence" value="ECO:0007669"/>
    <property type="project" value="TreeGrafter"/>
</dbReference>
<dbReference type="Proteomes" id="UP001163046">
    <property type="component" value="Unassembled WGS sequence"/>
</dbReference>
<evidence type="ECO:0000256" key="4">
    <source>
        <dbReference type="SAM" id="Phobius"/>
    </source>
</evidence>
<dbReference type="Gene3D" id="2.60.40.10">
    <property type="entry name" value="Immunoglobulins"/>
    <property type="match status" value="1"/>
</dbReference>
<feature type="region of interest" description="Disordered" evidence="3">
    <location>
        <begin position="421"/>
        <end position="455"/>
    </location>
</feature>
<feature type="domain" description="Protein kinase" evidence="5">
    <location>
        <begin position="182"/>
        <end position="567"/>
    </location>
</feature>
<dbReference type="PROSITE" id="PS50853">
    <property type="entry name" value="FN3"/>
    <property type="match status" value="1"/>
</dbReference>
<dbReference type="Pfam" id="PF07714">
    <property type="entry name" value="PK_Tyr_Ser-Thr"/>
    <property type="match status" value="1"/>
</dbReference>
<dbReference type="InterPro" id="IPR001245">
    <property type="entry name" value="Ser-Thr/Tyr_kinase_cat_dom"/>
</dbReference>
<name>A0A9W9ZWS4_9CNID</name>
<keyword evidence="2" id="KW-0325">Glycoprotein</keyword>
<feature type="compositionally biased region" description="Basic and acidic residues" evidence="3">
    <location>
        <begin position="511"/>
        <end position="540"/>
    </location>
</feature>
<keyword evidence="8" id="KW-1185">Reference proteome</keyword>
<evidence type="ECO:0000313" key="8">
    <source>
        <dbReference type="Proteomes" id="UP001163046"/>
    </source>
</evidence>
<dbReference type="InterPro" id="IPR013783">
    <property type="entry name" value="Ig-like_fold"/>
</dbReference>
<dbReference type="InterPro" id="IPR036116">
    <property type="entry name" value="FN3_sf"/>
</dbReference>
<dbReference type="InterPro" id="IPR000719">
    <property type="entry name" value="Prot_kinase_dom"/>
</dbReference>
<dbReference type="PANTHER" id="PTHR24416:SF611">
    <property type="entry name" value="TYROSINE-PROTEIN KINASE TRANSMEMBRANE RECEPTOR ROR"/>
    <property type="match status" value="1"/>
</dbReference>
<feature type="compositionally biased region" description="Acidic residues" evidence="3">
    <location>
        <begin position="576"/>
        <end position="590"/>
    </location>
</feature>
<dbReference type="CDD" id="cd00063">
    <property type="entry name" value="FN3"/>
    <property type="match status" value="1"/>
</dbReference>
<dbReference type="PROSITE" id="PS50011">
    <property type="entry name" value="PROTEIN_KINASE_DOM"/>
    <property type="match status" value="1"/>
</dbReference>
<gene>
    <name evidence="7" type="ORF">OS493_032981</name>
</gene>
<dbReference type="GO" id="GO:0005524">
    <property type="term" value="F:ATP binding"/>
    <property type="evidence" value="ECO:0007669"/>
    <property type="project" value="InterPro"/>
</dbReference>
<evidence type="ECO:0000256" key="3">
    <source>
        <dbReference type="SAM" id="MobiDB-lite"/>
    </source>
</evidence>
<accession>A0A9W9ZWS4</accession>
<dbReference type="SUPFAM" id="SSF56112">
    <property type="entry name" value="Protein kinase-like (PK-like)"/>
    <property type="match status" value="1"/>
</dbReference>
<feature type="region of interest" description="Disordered" evidence="3">
    <location>
        <begin position="511"/>
        <end position="592"/>
    </location>
</feature>
<feature type="domain" description="Fibronectin type-III" evidence="6">
    <location>
        <begin position="26"/>
        <end position="121"/>
    </location>
</feature>
<feature type="region of interest" description="Disordered" evidence="3">
    <location>
        <begin position="317"/>
        <end position="336"/>
    </location>
</feature>
<dbReference type="GO" id="GO:0004714">
    <property type="term" value="F:transmembrane receptor protein tyrosine kinase activity"/>
    <property type="evidence" value="ECO:0007669"/>
    <property type="project" value="TreeGrafter"/>
</dbReference>
<dbReference type="EMBL" id="MU825438">
    <property type="protein sequence ID" value="KAJ7389177.1"/>
    <property type="molecule type" value="Genomic_DNA"/>
</dbReference>
<evidence type="ECO:0000256" key="1">
    <source>
        <dbReference type="ARBA" id="ARBA00004167"/>
    </source>
</evidence>
<dbReference type="AlphaFoldDB" id="A0A9W9ZWS4"/>
<dbReference type="InterPro" id="IPR050122">
    <property type="entry name" value="RTK"/>
</dbReference>
<evidence type="ECO:0000313" key="7">
    <source>
        <dbReference type="EMBL" id="KAJ7389177.1"/>
    </source>
</evidence>
<dbReference type="InterPro" id="IPR011009">
    <property type="entry name" value="Kinase-like_dom_sf"/>
</dbReference>